<dbReference type="GO" id="GO:0005576">
    <property type="term" value="C:extracellular region"/>
    <property type="evidence" value="ECO:0007669"/>
    <property type="project" value="UniProtKB-SubCell"/>
</dbReference>
<feature type="active site" description="Charge relay system" evidence="11">
    <location>
        <position position="490"/>
    </location>
</feature>
<dbReference type="Gene3D" id="3.40.50.200">
    <property type="entry name" value="Peptidase S8/S53 domain"/>
    <property type="match status" value="1"/>
</dbReference>
<dbReference type="Proteomes" id="UP000077266">
    <property type="component" value="Unassembled WGS sequence"/>
</dbReference>
<evidence type="ECO:0000259" key="13">
    <source>
        <dbReference type="PROSITE" id="PS51695"/>
    </source>
</evidence>
<feature type="active site" description="Charge relay system" evidence="11">
    <location>
        <position position="301"/>
    </location>
</feature>
<dbReference type="CDD" id="cd11377">
    <property type="entry name" value="Pro-peptidase_S53"/>
    <property type="match status" value="1"/>
</dbReference>
<comment type="cofactor">
    <cofactor evidence="11">
        <name>Ca(2+)</name>
        <dbReference type="ChEBI" id="CHEBI:29108"/>
    </cofactor>
    <text evidence="11">Binds 1 Ca(2+) ion per subunit.</text>
</comment>
<name>A0A165IQB5_EXIGL</name>
<evidence type="ECO:0000256" key="10">
    <source>
        <dbReference type="ARBA" id="ARBA00023145"/>
    </source>
</evidence>
<dbReference type="OrthoDB" id="409122at2759"/>
<dbReference type="PANTHER" id="PTHR14218:SF15">
    <property type="entry name" value="TRIPEPTIDYL-PEPTIDASE 1"/>
    <property type="match status" value="1"/>
</dbReference>
<evidence type="ECO:0000313" key="15">
    <source>
        <dbReference type="Proteomes" id="UP000077266"/>
    </source>
</evidence>
<feature type="binding site" evidence="11">
    <location>
        <position position="550"/>
    </location>
    <ligand>
        <name>Ca(2+)</name>
        <dbReference type="ChEBI" id="CHEBI:29108"/>
    </ligand>
</feature>
<dbReference type="InterPro" id="IPR050819">
    <property type="entry name" value="Tripeptidyl-peptidase_I"/>
</dbReference>
<gene>
    <name evidence="14" type="ORF">EXIGLDRAFT_645958</name>
</gene>
<evidence type="ECO:0000256" key="2">
    <source>
        <dbReference type="ARBA" id="ARBA00002451"/>
    </source>
</evidence>
<dbReference type="InParanoid" id="A0A165IQB5"/>
<dbReference type="SUPFAM" id="SSF54897">
    <property type="entry name" value="Protease propeptides/inhibitors"/>
    <property type="match status" value="1"/>
</dbReference>
<keyword evidence="7 11" id="KW-0378">Hydrolase</keyword>
<evidence type="ECO:0000256" key="11">
    <source>
        <dbReference type="PROSITE-ProRule" id="PRU01032"/>
    </source>
</evidence>
<reference evidence="14 15" key="1">
    <citation type="journal article" date="2016" name="Mol. Biol. Evol.">
        <title>Comparative Genomics of Early-Diverging Mushroom-Forming Fungi Provides Insights into the Origins of Lignocellulose Decay Capabilities.</title>
        <authorList>
            <person name="Nagy L.G."/>
            <person name="Riley R."/>
            <person name="Tritt A."/>
            <person name="Adam C."/>
            <person name="Daum C."/>
            <person name="Floudas D."/>
            <person name="Sun H."/>
            <person name="Yadav J.S."/>
            <person name="Pangilinan J."/>
            <person name="Larsson K.H."/>
            <person name="Matsuura K."/>
            <person name="Barry K."/>
            <person name="Labutti K."/>
            <person name="Kuo R."/>
            <person name="Ohm R.A."/>
            <person name="Bhattacharya S.S."/>
            <person name="Shirouzu T."/>
            <person name="Yoshinaga Y."/>
            <person name="Martin F.M."/>
            <person name="Grigoriev I.V."/>
            <person name="Hibbett D.S."/>
        </authorList>
    </citation>
    <scope>NUCLEOTIDE SEQUENCE [LARGE SCALE GENOMIC DNA]</scope>
    <source>
        <strain evidence="14 15">HHB12029</strain>
    </source>
</reference>
<dbReference type="GO" id="GO:0004252">
    <property type="term" value="F:serine-type endopeptidase activity"/>
    <property type="evidence" value="ECO:0007669"/>
    <property type="project" value="UniProtKB-UniRule"/>
</dbReference>
<accession>A0A165IQB5</accession>
<dbReference type="InterPro" id="IPR015366">
    <property type="entry name" value="S53_propep"/>
</dbReference>
<dbReference type="Pfam" id="PF09286">
    <property type="entry name" value="Pro-kuma_activ"/>
    <property type="match status" value="1"/>
</dbReference>
<sequence>MRSLAAFVLLVASLAAVGDASPTPLAKRMVLHDKRSAPPRGFVHVSEAHPDHVLNLRFHLKKSDRDGLQKKLYEVSTPGHPNYGKHLSKAELETYVRPKDETVTSVTAWLKLHGLEPSSYTSAGDVLQVSVPVQKANEMLGAQYHSYVHAQSGRTTTRTMSYSLPADIKEHVSTVDPTTAFMITPDIPSAAIVSRQRYNATSTSSAPSLNKRIDDSCSQEITPTCIQQLYGIPSGSNGGSGKVTLAVGGFIDQYANHADLSTFLGGKRPDLNPQPDFGEVLLENGQNSQDPSQVGGEANLDVQFTVGLVANTAGVTFVSVGNGGDGNGFYNIIKDILAADTVPLVLSTSYGLGEEQMSPDLGNEMCDAYMQLGARGTSIIFSSGDSGVGSGDCTNFMPIFPSGCPYVTSVGATDGIIPETVAGFSSGGFSNIFPVPDFQKDAVQGYLNSLGGTYQGLFNAGGRAFPDVAAQGTKIATVNAGQFGQTGGTSASAPIFASTIAFLNDELLAAGKNPLGWLNPFLYANGGAFNDVTSGSNPGCNTNGFDAAQGWDPATGLGTPNYGALRSAAGL</sequence>
<feature type="signal peptide" evidence="12">
    <location>
        <begin position="1"/>
        <end position="20"/>
    </location>
</feature>
<evidence type="ECO:0000256" key="7">
    <source>
        <dbReference type="ARBA" id="ARBA00022801"/>
    </source>
</evidence>
<proteinExistence type="predicted"/>
<feature type="binding site" evidence="11">
    <location>
        <position position="552"/>
    </location>
    <ligand>
        <name>Ca(2+)</name>
        <dbReference type="ChEBI" id="CHEBI:29108"/>
    </ligand>
</feature>
<organism evidence="14 15">
    <name type="scientific">Exidia glandulosa HHB12029</name>
    <dbReference type="NCBI Taxonomy" id="1314781"/>
    <lineage>
        <taxon>Eukaryota</taxon>
        <taxon>Fungi</taxon>
        <taxon>Dikarya</taxon>
        <taxon>Basidiomycota</taxon>
        <taxon>Agaricomycotina</taxon>
        <taxon>Agaricomycetes</taxon>
        <taxon>Auriculariales</taxon>
        <taxon>Exidiaceae</taxon>
        <taxon>Exidia</taxon>
    </lineage>
</organism>
<keyword evidence="10" id="KW-0865">Zymogen</keyword>
<evidence type="ECO:0000256" key="6">
    <source>
        <dbReference type="ARBA" id="ARBA00022723"/>
    </source>
</evidence>
<feature type="domain" description="Peptidase S53" evidence="13">
    <location>
        <begin position="220"/>
        <end position="571"/>
    </location>
</feature>
<dbReference type="SMART" id="SM00944">
    <property type="entry name" value="Pro-kuma_activ"/>
    <property type="match status" value="1"/>
</dbReference>
<keyword evidence="8 11" id="KW-0720">Serine protease</keyword>
<dbReference type="PROSITE" id="PS51695">
    <property type="entry name" value="SEDOLISIN"/>
    <property type="match status" value="1"/>
</dbReference>
<evidence type="ECO:0000256" key="4">
    <source>
        <dbReference type="ARBA" id="ARBA00012462"/>
    </source>
</evidence>
<protein>
    <recommendedName>
        <fullName evidence="4">tripeptidyl-peptidase II</fullName>
        <ecNumber evidence="4">3.4.14.10</ecNumber>
    </recommendedName>
</protein>
<evidence type="ECO:0000256" key="1">
    <source>
        <dbReference type="ARBA" id="ARBA00001910"/>
    </source>
</evidence>
<comment type="catalytic activity">
    <reaction evidence="1">
        <text>Release of an N-terminal tripeptide from a polypeptide.</text>
        <dbReference type="EC" id="3.4.14.10"/>
    </reaction>
</comment>
<dbReference type="AlphaFoldDB" id="A0A165IQB5"/>
<keyword evidence="6 11" id="KW-0479">Metal-binding</keyword>
<dbReference type="Pfam" id="PF00082">
    <property type="entry name" value="Peptidase_S8"/>
    <property type="match status" value="1"/>
</dbReference>
<dbReference type="CDD" id="cd04056">
    <property type="entry name" value="Peptidases_S53"/>
    <property type="match status" value="1"/>
</dbReference>
<evidence type="ECO:0000256" key="12">
    <source>
        <dbReference type="SAM" id="SignalP"/>
    </source>
</evidence>
<keyword evidence="9 11" id="KW-0106">Calcium</keyword>
<keyword evidence="15" id="KW-1185">Reference proteome</keyword>
<keyword evidence="5 11" id="KW-0645">Protease</keyword>
<dbReference type="GO" id="GO:0008240">
    <property type="term" value="F:tripeptidyl-peptidase activity"/>
    <property type="evidence" value="ECO:0007669"/>
    <property type="project" value="UniProtKB-EC"/>
</dbReference>
<dbReference type="InterPro" id="IPR030400">
    <property type="entry name" value="Sedolisin_dom"/>
</dbReference>
<dbReference type="EC" id="3.4.14.10" evidence="4"/>
<evidence type="ECO:0000256" key="8">
    <source>
        <dbReference type="ARBA" id="ARBA00022825"/>
    </source>
</evidence>
<comment type="function">
    <text evidence="2">Secreted tripeptidyl-peptidase which degrades proteins at acidic pHs and is involved in virulence.</text>
</comment>
<comment type="subcellular location">
    <subcellularLocation>
        <location evidence="3">Secreted</location>
        <location evidence="3">Extracellular space</location>
    </subcellularLocation>
</comment>
<dbReference type="SUPFAM" id="SSF52743">
    <property type="entry name" value="Subtilisin-like"/>
    <property type="match status" value="1"/>
</dbReference>
<dbReference type="InterPro" id="IPR036852">
    <property type="entry name" value="Peptidase_S8/S53_dom_sf"/>
</dbReference>
<evidence type="ECO:0000256" key="5">
    <source>
        <dbReference type="ARBA" id="ARBA00022670"/>
    </source>
</evidence>
<feature type="binding site" evidence="11">
    <location>
        <position position="531"/>
    </location>
    <ligand>
        <name>Ca(2+)</name>
        <dbReference type="ChEBI" id="CHEBI:29108"/>
    </ligand>
</feature>
<dbReference type="GO" id="GO:0006508">
    <property type="term" value="P:proteolysis"/>
    <property type="evidence" value="ECO:0007669"/>
    <property type="project" value="UniProtKB-KW"/>
</dbReference>
<feature type="binding site" evidence="11">
    <location>
        <position position="532"/>
    </location>
    <ligand>
        <name>Ca(2+)</name>
        <dbReference type="ChEBI" id="CHEBI:29108"/>
    </ligand>
</feature>
<dbReference type="EMBL" id="KV425985">
    <property type="protein sequence ID" value="KZV93723.1"/>
    <property type="molecule type" value="Genomic_DNA"/>
</dbReference>
<feature type="active site" description="Charge relay system" evidence="11">
    <location>
        <position position="297"/>
    </location>
</feature>
<dbReference type="GO" id="GO:0046872">
    <property type="term" value="F:metal ion binding"/>
    <property type="evidence" value="ECO:0007669"/>
    <property type="project" value="UniProtKB-UniRule"/>
</dbReference>
<feature type="chain" id="PRO_5007859406" description="tripeptidyl-peptidase II" evidence="12">
    <location>
        <begin position="21"/>
        <end position="571"/>
    </location>
</feature>
<evidence type="ECO:0000256" key="9">
    <source>
        <dbReference type="ARBA" id="ARBA00022837"/>
    </source>
</evidence>
<evidence type="ECO:0000313" key="14">
    <source>
        <dbReference type="EMBL" id="KZV93723.1"/>
    </source>
</evidence>
<evidence type="ECO:0000256" key="3">
    <source>
        <dbReference type="ARBA" id="ARBA00004239"/>
    </source>
</evidence>
<keyword evidence="12" id="KW-0732">Signal</keyword>
<dbReference type="STRING" id="1314781.A0A165IQB5"/>
<dbReference type="InterPro" id="IPR000209">
    <property type="entry name" value="Peptidase_S8/S53_dom"/>
</dbReference>
<dbReference type="PANTHER" id="PTHR14218">
    <property type="entry name" value="PROTEASE S8 TRIPEPTIDYL PEPTIDASE I CLN2"/>
    <property type="match status" value="1"/>
</dbReference>